<evidence type="ECO:0000256" key="3">
    <source>
        <dbReference type="ARBA" id="ARBA00023277"/>
    </source>
</evidence>
<dbReference type="Pfam" id="PF01182">
    <property type="entry name" value="Glucosamine_iso"/>
    <property type="match status" value="1"/>
</dbReference>
<dbReference type="InterPro" id="IPR004547">
    <property type="entry name" value="Glucosamine6P_isomerase"/>
</dbReference>
<reference evidence="6 7" key="1">
    <citation type="submission" date="2019-01" db="EMBL/GenBank/DDBJ databases">
        <authorList>
            <consortium name="Pathogen Informatics"/>
        </authorList>
    </citation>
    <scope>NUCLEOTIDE SEQUENCE [LARGE SCALE GENOMIC DNA]</scope>
    <source>
        <strain evidence="6 7">NCTC10138</strain>
    </source>
</reference>
<evidence type="ECO:0000313" key="6">
    <source>
        <dbReference type="EMBL" id="VEU79745.1"/>
    </source>
</evidence>
<evidence type="ECO:0000256" key="2">
    <source>
        <dbReference type="ARBA" id="ARBA00022801"/>
    </source>
</evidence>
<dbReference type="STRING" id="1278311.GCA_000428705_00714"/>
<comment type="caution">
    <text evidence="4">Lacks conserved residue(s) required for the propagation of feature annotation.</text>
</comment>
<dbReference type="InterPro" id="IPR037171">
    <property type="entry name" value="NagB/RpiA_transferase-like"/>
</dbReference>
<dbReference type="Gene3D" id="3.40.50.1360">
    <property type="match status" value="1"/>
</dbReference>
<evidence type="ECO:0000313" key="7">
    <source>
        <dbReference type="Proteomes" id="UP000289841"/>
    </source>
</evidence>
<name>A0A449BBV0_HAPAX</name>
<accession>A0A449BBV0</accession>
<dbReference type="SUPFAM" id="SSF100950">
    <property type="entry name" value="NagB/RpiA/CoA transferase-like"/>
    <property type="match status" value="1"/>
</dbReference>
<evidence type="ECO:0000256" key="1">
    <source>
        <dbReference type="ARBA" id="ARBA00000644"/>
    </source>
</evidence>
<dbReference type="PANTHER" id="PTHR11280:SF5">
    <property type="entry name" value="GLUCOSAMINE-6-PHOSPHATE ISOMERASE"/>
    <property type="match status" value="1"/>
</dbReference>
<dbReference type="GO" id="GO:0042802">
    <property type="term" value="F:identical protein binding"/>
    <property type="evidence" value="ECO:0007669"/>
    <property type="project" value="TreeGrafter"/>
</dbReference>
<comment type="similarity">
    <text evidence="4">Belongs to the glucosamine/galactosamine-6-phosphate isomerase family. NagB subfamily.</text>
</comment>
<dbReference type="InterPro" id="IPR006148">
    <property type="entry name" value="Glc/Gal-6P_isomerase"/>
</dbReference>
<gene>
    <name evidence="6" type="primary">MCYN0222</name>
    <name evidence="4" type="synonym">nagB</name>
    <name evidence="6" type="ORF">NCTC10138_00133</name>
</gene>
<feature type="active site" description="For ring-opening step" evidence="4">
    <location>
        <position position="142"/>
    </location>
</feature>
<dbReference type="GO" id="GO:0005737">
    <property type="term" value="C:cytoplasm"/>
    <property type="evidence" value="ECO:0007669"/>
    <property type="project" value="TreeGrafter"/>
</dbReference>
<dbReference type="FunFam" id="3.40.50.1360:FF:000003">
    <property type="entry name" value="Glucosamine-6-phosphate deaminase"/>
    <property type="match status" value="1"/>
</dbReference>
<dbReference type="OrthoDB" id="9791139at2"/>
<dbReference type="GO" id="GO:0006046">
    <property type="term" value="P:N-acetylglucosamine catabolic process"/>
    <property type="evidence" value="ECO:0007669"/>
    <property type="project" value="UniProtKB-UniRule"/>
</dbReference>
<dbReference type="UniPathway" id="UPA00629">
    <property type="reaction ID" value="UER00684"/>
</dbReference>
<feature type="active site" description="For ring-opening step" evidence="4">
    <location>
        <position position="135"/>
    </location>
</feature>
<feature type="active site" description="Proton acceptor; for ring-opening step" evidence="4">
    <location>
        <position position="137"/>
    </location>
</feature>
<dbReference type="KEGG" id="aaxa:NCTC10138_00133"/>
<dbReference type="EMBL" id="LR215048">
    <property type="protein sequence ID" value="VEU79745.1"/>
    <property type="molecule type" value="Genomic_DNA"/>
</dbReference>
<dbReference type="RefSeq" id="WP_026390336.1">
    <property type="nucleotide sequence ID" value="NZ_LR215048.1"/>
</dbReference>
<dbReference type="EC" id="3.5.99.6" evidence="4"/>
<dbReference type="AlphaFoldDB" id="A0A449BBV0"/>
<dbReference type="CDD" id="cd01399">
    <property type="entry name" value="GlcN6P_deaminase"/>
    <property type="match status" value="1"/>
</dbReference>
<proteinExistence type="inferred from homology"/>
<dbReference type="NCBIfam" id="TIGR00502">
    <property type="entry name" value="nagB"/>
    <property type="match status" value="1"/>
</dbReference>
<dbReference type="PANTHER" id="PTHR11280">
    <property type="entry name" value="GLUCOSAMINE-6-PHOSPHATE ISOMERASE"/>
    <property type="match status" value="1"/>
</dbReference>
<comment type="pathway">
    <text evidence="4">Amino-sugar metabolism; N-acetylneuraminate degradation; D-fructose 6-phosphate from N-acetylneuraminate: step 5/5.</text>
</comment>
<dbReference type="GO" id="GO:0005975">
    <property type="term" value="P:carbohydrate metabolic process"/>
    <property type="evidence" value="ECO:0007669"/>
    <property type="project" value="InterPro"/>
</dbReference>
<evidence type="ECO:0000256" key="4">
    <source>
        <dbReference type="HAMAP-Rule" id="MF_01241"/>
    </source>
</evidence>
<organism evidence="6 7">
    <name type="scientific">Haploplasma axanthum</name>
    <name type="common">Acholeplasma axanthum</name>
    <dbReference type="NCBI Taxonomy" id="29552"/>
    <lineage>
        <taxon>Bacteria</taxon>
        <taxon>Bacillati</taxon>
        <taxon>Mycoplasmatota</taxon>
        <taxon>Mollicutes</taxon>
        <taxon>Acholeplasmatales</taxon>
        <taxon>Acholeplasmataceae</taxon>
        <taxon>Haploplasma</taxon>
    </lineage>
</organism>
<comment type="catalytic activity">
    <reaction evidence="1 4">
        <text>alpha-D-glucosamine 6-phosphate + H2O = beta-D-fructose 6-phosphate + NH4(+)</text>
        <dbReference type="Rhea" id="RHEA:12172"/>
        <dbReference type="ChEBI" id="CHEBI:15377"/>
        <dbReference type="ChEBI" id="CHEBI:28938"/>
        <dbReference type="ChEBI" id="CHEBI:57634"/>
        <dbReference type="ChEBI" id="CHEBI:75989"/>
        <dbReference type="EC" id="3.5.99.6"/>
    </reaction>
</comment>
<sequence>MELYIKDNKEAVNNEVSSLIIDLVKKNKNAILGLATGSTPIGVYNELALDYKNNKTDYSNVKTVNLDEYINLPKEHSQSYYSFMNQNLFSKINIKKENTFLPNGNGENHLESCSEYELILKNHKPDIQILGIGSNGHIGFNEPGTSFDSTTHIVELKESTRLDNARFFNSLDEVPTHSITMGIKSILQAKTIVLIAFGKNKADAVYKMIKGPITDDCPASILQTHPNVKIFLDKEAASLL</sequence>
<dbReference type="GO" id="GO:0004342">
    <property type="term" value="F:glucosamine-6-phosphate deaminase activity"/>
    <property type="evidence" value="ECO:0007669"/>
    <property type="project" value="UniProtKB-UniRule"/>
</dbReference>
<dbReference type="GO" id="GO:0006043">
    <property type="term" value="P:glucosamine catabolic process"/>
    <property type="evidence" value="ECO:0007669"/>
    <property type="project" value="TreeGrafter"/>
</dbReference>
<dbReference type="HAMAP" id="MF_01241">
    <property type="entry name" value="GlcN6P_deamin"/>
    <property type="match status" value="1"/>
</dbReference>
<keyword evidence="2 4" id="KW-0378">Hydrolase</keyword>
<keyword evidence="7" id="KW-1185">Reference proteome</keyword>
<feature type="active site" description="Proton acceptor; for enolization step" evidence="4">
    <location>
        <position position="67"/>
    </location>
</feature>
<keyword evidence="3 4" id="KW-0119">Carbohydrate metabolism</keyword>
<feature type="domain" description="Glucosamine/galactosamine-6-phosphate isomerase" evidence="5">
    <location>
        <begin position="10"/>
        <end position="224"/>
    </location>
</feature>
<dbReference type="Proteomes" id="UP000289841">
    <property type="component" value="Chromosome"/>
</dbReference>
<protein>
    <recommendedName>
        <fullName evidence="4">Glucosamine-6-phosphate deaminase</fullName>
        <ecNumber evidence="4">3.5.99.6</ecNumber>
    </recommendedName>
    <alternativeName>
        <fullName evidence="4">GlcN6P deaminase</fullName>
        <shortName evidence="4">GNPDA</shortName>
    </alternativeName>
    <alternativeName>
        <fullName evidence="4">Glucosamine-6-phosphate isomerase</fullName>
    </alternativeName>
</protein>
<dbReference type="GO" id="GO:0019262">
    <property type="term" value="P:N-acetylneuraminate catabolic process"/>
    <property type="evidence" value="ECO:0007669"/>
    <property type="project" value="UniProtKB-UniRule"/>
</dbReference>
<comment type="function">
    <text evidence="4">Catalyzes the reversible isomerization-deamination of glucosamine 6-phosphate (GlcN6P) to form fructose 6-phosphate (Fru6P) and ammonium ion.</text>
</comment>
<evidence type="ECO:0000259" key="5">
    <source>
        <dbReference type="Pfam" id="PF01182"/>
    </source>
</evidence>